<organism evidence="2 3">
    <name type="scientific">Halalkalibacter oceani</name>
    <dbReference type="NCBI Taxonomy" id="1653776"/>
    <lineage>
        <taxon>Bacteria</taxon>
        <taxon>Bacillati</taxon>
        <taxon>Bacillota</taxon>
        <taxon>Bacilli</taxon>
        <taxon>Bacillales</taxon>
        <taxon>Bacillaceae</taxon>
        <taxon>Halalkalibacter</taxon>
    </lineage>
</organism>
<keyword evidence="3" id="KW-1185">Reference proteome</keyword>
<keyword evidence="1" id="KW-1133">Transmembrane helix</keyword>
<name>A0A9X2DSD0_9BACI</name>
<evidence type="ECO:0000256" key="1">
    <source>
        <dbReference type="SAM" id="Phobius"/>
    </source>
</evidence>
<keyword evidence="1" id="KW-0472">Membrane</keyword>
<dbReference type="EMBL" id="JAMBOL010000027">
    <property type="protein sequence ID" value="MCM3716054.1"/>
    <property type="molecule type" value="Genomic_DNA"/>
</dbReference>
<evidence type="ECO:0000313" key="2">
    <source>
        <dbReference type="EMBL" id="MCM3716054.1"/>
    </source>
</evidence>
<gene>
    <name evidence="2" type="ORF">M3202_18540</name>
</gene>
<dbReference type="RefSeq" id="WP_251224734.1">
    <property type="nucleotide sequence ID" value="NZ_JAMBOL010000027.1"/>
</dbReference>
<proteinExistence type="predicted"/>
<protein>
    <submittedName>
        <fullName evidence="2">Uncharacterized protein</fullName>
    </submittedName>
</protein>
<accession>A0A9X2DSD0</accession>
<comment type="caution">
    <text evidence="2">The sequence shown here is derived from an EMBL/GenBank/DDBJ whole genome shotgun (WGS) entry which is preliminary data.</text>
</comment>
<evidence type="ECO:0000313" key="3">
    <source>
        <dbReference type="Proteomes" id="UP001139179"/>
    </source>
</evidence>
<reference evidence="2" key="1">
    <citation type="submission" date="2022-05" db="EMBL/GenBank/DDBJ databases">
        <title>Comparative Genomics of Spacecraft Associated Microbes.</title>
        <authorList>
            <person name="Tran M.T."/>
            <person name="Wright A."/>
            <person name="Seuylemezian A."/>
            <person name="Eisen J."/>
            <person name="Coil D."/>
        </authorList>
    </citation>
    <scope>NUCLEOTIDE SEQUENCE</scope>
    <source>
        <strain evidence="2">214.1.1</strain>
    </source>
</reference>
<dbReference type="AlphaFoldDB" id="A0A9X2DSD0"/>
<keyword evidence="1" id="KW-0812">Transmembrane</keyword>
<dbReference type="Proteomes" id="UP001139179">
    <property type="component" value="Unassembled WGS sequence"/>
</dbReference>
<feature type="transmembrane region" description="Helical" evidence="1">
    <location>
        <begin position="12"/>
        <end position="32"/>
    </location>
</feature>
<sequence>MQLTIKRFLLELLFVICLLALFLPLFIIPWAFEKTIDWFNGKETIVEAKGMKVESYELIKDREKTILLPNEKKLVILHLEKGSSAIFNHEDLFIRKGDENRMIEQAQVYTKTNVEKQKSIVLELEEEVYKRYVKEYTALFHSQPLIE</sequence>